<dbReference type="GeneID" id="103366789"/>
<dbReference type="InterPro" id="IPR031508">
    <property type="entry name" value="TMEM108"/>
</dbReference>
<dbReference type="AlphaFoldDB" id="A0A3B4ZZJ5"/>
<keyword evidence="2 6" id="KW-0812">Transmembrane</keyword>
<feature type="compositionally biased region" description="Basic and acidic residues" evidence="1">
    <location>
        <begin position="196"/>
        <end position="208"/>
    </location>
</feature>
<evidence type="ECO:0000256" key="2">
    <source>
        <dbReference type="SAM" id="Phobius"/>
    </source>
</evidence>
<keyword evidence="2" id="KW-0472">Membrane</keyword>
<dbReference type="PANTHER" id="PTHR28673:SF1">
    <property type="entry name" value="TRANSMEMBRANE PROTEIN 108"/>
    <property type="match status" value="1"/>
</dbReference>
<accession>A0A3B4ZZJ5</accession>
<sequence length="532" mass="56422">MKTSLQVLRCQLLSVLAFLALPVGLVSSAQELYLSQTSQDSVSMAATHNSPLSPPKPPRLEWHQEGSSSGEWPSKSTQPANIILPTAALPPLASLRTTQTSSREDPPIYDANTVIPNTVSTDSRVNLPNSDTVNQGLMHKLVRVPQVHNPVTVSTNQASSSSSPEFSSTAFPNIDAESAARGAPNPLTLASNSGPDRGDTLDAHHIEPQKLSVEEPTDPRQLPARQPSSLTSLSSSSADADAARGLKLREHAAGSPELPAHHTITLREVHGVNEPPTAELVVEPKGASVSPAEIPPENLTSTASSPAQSTEPSLKSQNPTGIPVNRTATNGTSTEEGQVVRGNGTDSPPVGHFLGNVTAFGGLPSNSSSVEDSPAQGNSSEPPSTASGNFLNRQVPATTHDPWTPGNNSGPTVDSPPSRMTICLSRMDIVWIVLAISVPVSSCSVLLTVCCMRRKKKSSSQENNLSYWNNAITMDYFSRHAVELPREIHTLESEEHDTCLPPNGDYSGSSVVLVNPFCQETLFINRDKASAI</sequence>
<evidence type="ECO:0000256" key="1">
    <source>
        <dbReference type="SAM" id="MobiDB-lite"/>
    </source>
</evidence>
<feature type="compositionally biased region" description="Polar residues" evidence="1">
    <location>
        <begin position="364"/>
        <end position="397"/>
    </location>
</feature>
<keyword evidence="3" id="KW-0732">Signal</keyword>
<gene>
    <name evidence="6" type="primary">tmem108</name>
</gene>
<dbReference type="GO" id="GO:0097106">
    <property type="term" value="P:postsynaptic density organization"/>
    <property type="evidence" value="ECO:0007669"/>
    <property type="project" value="TreeGrafter"/>
</dbReference>
<dbReference type="GO" id="GO:0008090">
    <property type="term" value="P:retrograde axonal transport"/>
    <property type="evidence" value="ECO:0007669"/>
    <property type="project" value="TreeGrafter"/>
</dbReference>
<feature type="compositionally biased region" description="Polar residues" evidence="1">
    <location>
        <begin position="298"/>
        <end position="336"/>
    </location>
</feature>
<evidence type="ECO:0000256" key="3">
    <source>
        <dbReference type="SAM" id="SignalP"/>
    </source>
</evidence>
<evidence type="ECO:0000313" key="5">
    <source>
        <dbReference type="Proteomes" id="UP000694891"/>
    </source>
</evidence>
<feature type="compositionally biased region" description="Low complexity" evidence="1">
    <location>
        <begin position="228"/>
        <end position="240"/>
    </location>
</feature>
<dbReference type="GO" id="GO:0005769">
    <property type="term" value="C:early endosome"/>
    <property type="evidence" value="ECO:0007669"/>
    <property type="project" value="TreeGrafter"/>
</dbReference>
<dbReference type="RefSeq" id="XP_008292833.1">
    <property type="nucleotide sequence ID" value="XM_008294611.1"/>
</dbReference>
<keyword evidence="5" id="KW-1185">Reference proteome</keyword>
<feature type="region of interest" description="Disordered" evidence="1">
    <location>
        <begin position="282"/>
        <end position="417"/>
    </location>
</feature>
<evidence type="ECO:0000313" key="4">
    <source>
        <dbReference type="Ensembl" id="ENSSPAP00000011429.1"/>
    </source>
</evidence>
<dbReference type="Pfam" id="PF15759">
    <property type="entry name" value="TMEM108"/>
    <property type="match status" value="1"/>
</dbReference>
<feature type="signal peptide" evidence="3">
    <location>
        <begin position="1"/>
        <end position="28"/>
    </location>
</feature>
<dbReference type="GO" id="GO:0010008">
    <property type="term" value="C:endosome membrane"/>
    <property type="evidence" value="ECO:0007669"/>
    <property type="project" value="TreeGrafter"/>
</dbReference>
<dbReference type="GO" id="GO:0097484">
    <property type="term" value="P:dendrite extension"/>
    <property type="evidence" value="ECO:0007669"/>
    <property type="project" value="TreeGrafter"/>
</dbReference>
<dbReference type="Proteomes" id="UP000694891">
    <property type="component" value="Unplaced"/>
</dbReference>
<protein>
    <submittedName>
        <fullName evidence="4 6">Transmembrane protein 108</fullName>
    </submittedName>
</protein>
<evidence type="ECO:0000313" key="6">
    <source>
        <dbReference type="RefSeq" id="XP_008292833.1"/>
    </source>
</evidence>
<organism evidence="4">
    <name type="scientific">Stegastes partitus</name>
    <name type="common">bicolor damselfish</name>
    <dbReference type="NCBI Taxonomy" id="144197"/>
    <lineage>
        <taxon>Eukaryota</taxon>
        <taxon>Metazoa</taxon>
        <taxon>Chordata</taxon>
        <taxon>Craniata</taxon>
        <taxon>Vertebrata</taxon>
        <taxon>Euteleostomi</taxon>
        <taxon>Actinopterygii</taxon>
        <taxon>Neopterygii</taxon>
        <taxon>Teleostei</taxon>
        <taxon>Neoteleostei</taxon>
        <taxon>Acanthomorphata</taxon>
        <taxon>Ovalentaria</taxon>
        <taxon>Pomacentridae</taxon>
        <taxon>Stegastes</taxon>
    </lineage>
</organism>
<keyword evidence="2" id="KW-1133">Transmembrane helix</keyword>
<dbReference type="OrthoDB" id="9944393at2759"/>
<dbReference type="GeneTree" id="ENSGT00390000000626"/>
<dbReference type="PANTHER" id="PTHR28673">
    <property type="entry name" value="TRANSMEMBRANE PROTEIN 108"/>
    <property type="match status" value="1"/>
</dbReference>
<dbReference type="Ensembl" id="ENSSPAT00000011636.1">
    <property type="protein sequence ID" value="ENSSPAP00000011429.1"/>
    <property type="gene ID" value="ENSSPAG00000008695.1"/>
</dbReference>
<dbReference type="GO" id="GO:0014069">
    <property type="term" value="C:postsynaptic density"/>
    <property type="evidence" value="ECO:0007669"/>
    <property type="project" value="TreeGrafter"/>
</dbReference>
<dbReference type="STRING" id="144197.ENSSPAP00000011429"/>
<feature type="transmembrane region" description="Helical" evidence="2">
    <location>
        <begin position="429"/>
        <end position="451"/>
    </location>
</feature>
<reference evidence="4" key="1">
    <citation type="submission" date="2023-09" db="UniProtKB">
        <authorList>
            <consortium name="Ensembl"/>
        </authorList>
    </citation>
    <scope>IDENTIFICATION</scope>
</reference>
<feature type="region of interest" description="Disordered" evidence="1">
    <location>
        <begin position="178"/>
        <end position="243"/>
    </location>
</feature>
<feature type="compositionally biased region" description="Polar residues" evidence="1">
    <location>
        <begin position="65"/>
        <end position="78"/>
    </location>
</feature>
<proteinExistence type="predicted"/>
<feature type="region of interest" description="Disordered" evidence="1">
    <location>
        <begin position="44"/>
        <end position="78"/>
    </location>
</feature>
<dbReference type="CTD" id="66000"/>
<name>A0A3B4ZZJ5_9TELE</name>
<feature type="chain" id="PRO_5044591506" evidence="3">
    <location>
        <begin position="29"/>
        <end position="532"/>
    </location>
</feature>
<reference evidence="6" key="2">
    <citation type="submission" date="2025-04" db="UniProtKB">
        <authorList>
            <consortium name="RefSeq"/>
        </authorList>
    </citation>
    <scope>IDENTIFICATION</scope>
</reference>
<dbReference type="GO" id="GO:1904115">
    <property type="term" value="C:axon cytoplasm"/>
    <property type="evidence" value="ECO:0007669"/>
    <property type="project" value="GOC"/>
</dbReference>